<feature type="compositionally biased region" description="Low complexity" evidence="1">
    <location>
        <begin position="56"/>
        <end position="65"/>
    </location>
</feature>
<proteinExistence type="predicted"/>
<protein>
    <submittedName>
        <fullName evidence="3">Uncharacterized protein</fullName>
    </submittedName>
</protein>
<feature type="transmembrane region" description="Helical" evidence="2">
    <location>
        <begin position="185"/>
        <end position="207"/>
    </location>
</feature>
<feature type="region of interest" description="Disordered" evidence="1">
    <location>
        <begin position="1"/>
        <end position="138"/>
    </location>
</feature>
<accession>A0A1G9LLZ0</accession>
<feature type="transmembrane region" description="Helical" evidence="2">
    <location>
        <begin position="246"/>
        <end position="269"/>
    </location>
</feature>
<feature type="region of interest" description="Disordered" evidence="1">
    <location>
        <begin position="273"/>
        <end position="350"/>
    </location>
</feature>
<feature type="transmembrane region" description="Helical" evidence="2">
    <location>
        <begin position="153"/>
        <end position="173"/>
    </location>
</feature>
<keyword evidence="2" id="KW-0472">Membrane</keyword>
<keyword evidence="4" id="KW-1185">Reference proteome</keyword>
<evidence type="ECO:0000313" key="4">
    <source>
        <dbReference type="Proteomes" id="UP000198680"/>
    </source>
</evidence>
<feature type="compositionally biased region" description="Low complexity" evidence="1">
    <location>
        <begin position="301"/>
        <end position="316"/>
    </location>
</feature>
<keyword evidence="2" id="KW-1133">Transmembrane helix</keyword>
<feature type="compositionally biased region" description="Low complexity" evidence="1">
    <location>
        <begin position="86"/>
        <end position="103"/>
    </location>
</feature>
<dbReference type="Proteomes" id="UP000198680">
    <property type="component" value="Unassembled WGS sequence"/>
</dbReference>
<sequence>MTSQPPQQPGGYGHQPGEGEDARRPDGGQSAPEQAQPWYGQQPPSYGQPGYGQQPGYGAAYGQPPYGQPGYGQPSYGQPGYGYGQPGHAAQYPQPHGQPPYGQSPWGQPAYGQQTPWGQPYGQQLPAQQPWAPPARSGPQVGLDRKRVYRGDWLVALCAVAFLFSAALPWFTFDFGFGFSESINGFDFSLVTTAAVLLVLAAAWSLLPAVVDLGLPFPRGFVTVGLTSLALLLTLVGWLSTFEGGFSPFALLTFLTAAAAVVVAVLTLLRQPHSRPVTTPGGTSWPTQQTGQPWQPAPYGQQQPPHAAPSAPEQSPSTPPGPATPPSGGDRDPRRPGGSTASGTGSDPSA</sequence>
<evidence type="ECO:0000256" key="2">
    <source>
        <dbReference type="SAM" id="Phobius"/>
    </source>
</evidence>
<dbReference type="EMBL" id="FNHE01000001">
    <property type="protein sequence ID" value="SDL62990.1"/>
    <property type="molecule type" value="Genomic_DNA"/>
</dbReference>
<dbReference type="STRING" id="1137991.SAMN05660642_00487"/>
<keyword evidence="2" id="KW-0812">Transmembrane</keyword>
<gene>
    <name evidence="3" type="ORF">SAMN05660642_00487</name>
</gene>
<evidence type="ECO:0000256" key="1">
    <source>
        <dbReference type="SAM" id="MobiDB-lite"/>
    </source>
</evidence>
<reference evidence="4" key="1">
    <citation type="submission" date="2016-10" db="EMBL/GenBank/DDBJ databases">
        <authorList>
            <person name="Varghese N."/>
            <person name="Submissions S."/>
        </authorList>
    </citation>
    <scope>NUCLEOTIDE SEQUENCE [LARGE SCALE GENOMIC DNA]</scope>
    <source>
        <strain evidence="4">DSM 45419</strain>
    </source>
</reference>
<feature type="transmembrane region" description="Helical" evidence="2">
    <location>
        <begin position="219"/>
        <end position="240"/>
    </location>
</feature>
<feature type="compositionally biased region" description="Polar residues" evidence="1">
    <location>
        <begin position="341"/>
        <end position="350"/>
    </location>
</feature>
<evidence type="ECO:0000313" key="3">
    <source>
        <dbReference type="EMBL" id="SDL62990.1"/>
    </source>
</evidence>
<feature type="compositionally biased region" description="Low complexity" evidence="1">
    <location>
        <begin position="39"/>
        <end position="48"/>
    </location>
</feature>
<dbReference type="AlphaFoldDB" id="A0A1G9LLZ0"/>
<organism evidence="3 4">
    <name type="scientific">Geodermatophilus siccatus</name>
    <dbReference type="NCBI Taxonomy" id="1137991"/>
    <lineage>
        <taxon>Bacteria</taxon>
        <taxon>Bacillati</taxon>
        <taxon>Actinomycetota</taxon>
        <taxon>Actinomycetes</taxon>
        <taxon>Geodermatophilales</taxon>
        <taxon>Geodermatophilaceae</taxon>
        <taxon>Geodermatophilus</taxon>
    </lineage>
</organism>
<feature type="compositionally biased region" description="Low complexity" evidence="1">
    <location>
        <begin position="278"/>
        <end position="294"/>
    </location>
</feature>
<name>A0A1G9LLZ0_9ACTN</name>
<dbReference type="RefSeq" id="WP_217635939.1">
    <property type="nucleotide sequence ID" value="NZ_FNHE01000001.1"/>
</dbReference>